<dbReference type="EMBL" id="BDIP01001567">
    <property type="protein sequence ID" value="GIQ84666.1"/>
    <property type="molecule type" value="Genomic_DNA"/>
</dbReference>
<sequence>MSSPIPLTFTPIQNTLGLDLVPGTGDLLMVADRAVYHVSLVEQEDGSIELVKRMFTMLPEKIKTVMHVHRWGRMLFVFGKLCSFVLNTHMKEWRPYCTERNPTVLSHTYSLEHQGNLVFMGGLSPAGETMSTGRFLSIDDQKMNAMYCGLKPMSHGVQAKLSGDIVAVGDELHLMRTDVFWNKMEHYSFVPSQAAQKIVKPKNTPEKWVPPPLRAASTTPSLTQTSSLANGKWKPCTEVPFEAYNPAVLSVGDNMVVIGGRYHEDQIHTYSTATGTWASWGTLPFALDRGVATMISTDTALVYGYSRSTSDDPQ</sequence>
<keyword evidence="3" id="KW-1185">Reference proteome</keyword>
<evidence type="ECO:0000313" key="3">
    <source>
        <dbReference type="Proteomes" id="UP000265618"/>
    </source>
</evidence>
<name>A0A9K3CYJ0_9EUKA</name>
<dbReference type="InterPro" id="IPR015915">
    <property type="entry name" value="Kelch-typ_b-propeller"/>
</dbReference>
<evidence type="ECO:0008006" key="4">
    <source>
        <dbReference type="Google" id="ProtNLM"/>
    </source>
</evidence>
<dbReference type="AlphaFoldDB" id="A0A9K3CYJ0"/>
<gene>
    <name evidence="2" type="ORF">KIPB_006203</name>
</gene>
<proteinExistence type="predicted"/>
<feature type="non-terminal residue" evidence="2">
    <location>
        <position position="1"/>
    </location>
</feature>
<dbReference type="InterPro" id="IPR011043">
    <property type="entry name" value="Gal_Oxase/kelch_b-propeller"/>
</dbReference>
<feature type="region of interest" description="Disordered" evidence="1">
    <location>
        <begin position="203"/>
        <end position="226"/>
    </location>
</feature>
<protein>
    <recommendedName>
        <fullName evidence="4">Kelch-type beta propeller</fullName>
    </recommendedName>
</protein>
<organism evidence="2 3">
    <name type="scientific">Kipferlia bialata</name>
    <dbReference type="NCBI Taxonomy" id="797122"/>
    <lineage>
        <taxon>Eukaryota</taxon>
        <taxon>Metamonada</taxon>
        <taxon>Carpediemonas-like organisms</taxon>
        <taxon>Kipferlia</taxon>
    </lineage>
</organism>
<comment type="caution">
    <text evidence="2">The sequence shown here is derived from an EMBL/GenBank/DDBJ whole genome shotgun (WGS) entry which is preliminary data.</text>
</comment>
<reference evidence="2 3" key="1">
    <citation type="journal article" date="2018" name="PLoS ONE">
        <title>The draft genome of Kipferlia bialata reveals reductive genome evolution in fornicate parasites.</title>
        <authorList>
            <person name="Tanifuji G."/>
            <person name="Takabayashi S."/>
            <person name="Kume K."/>
            <person name="Takagi M."/>
            <person name="Nakayama T."/>
            <person name="Kamikawa R."/>
            <person name="Inagaki Y."/>
            <person name="Hashimoto T."/>
        </authorList>
    </citation>
    <scope>NUCLEOTIDE SEQUENCE [LARGE SCALE GENOMIC DNA]</scope>
    <source>
        <strain evidence="2">NY0173</strain>
    </source>
</reference>
<dbReference type="SUPFAM" id="SSF50965">
    <property type="entry name" value="Galactose oxidase, central domain"/>
    <property type="match status" value="1"/>
</dbReference>
<accession>A0A9K3CYJ0</accession>
<feature type="compositionally biased region" description="Low complexity" evidence="1">
    <location>
        <begin position="215"/>
        <end position="226"/>
    </location>
</feature>
<dbReference type="Gene3D" id="2.120.10.80">
    <property type="entry name" value="Kelch-type beta propeller"/>
    <property type="match status" value="1"/>
</dbReference>
<dbReference type="Proteomes" id="UP000265618">
    <property type="component" value="Unassembled WGS sequence"/>
</dbReference>
<evidence type="ECO:0000313" key="2">
    <source>
        <dbReference type="EMBL" id="GIQ84666.1"/>
    </source>
</evidence>
<evidence type="ECO:0000256" key="1">
    <source>
        <dbReference type="SAM" id="MobiDB-lite"/>
    </source>
</evidence>